<dbReference type="SUPFAM" id="SSF53822">
    <property type="entry name" value="Periplasmic binding protein-like I"/>
    <property type="match status" value="1"/>
</dbReference>
<feature type="compositionally biased region" description="Low complexity" evidence="4">
    <location>
        <begin position="1"/>
        <end position="40"/>
    </location>
</feature>
<evidence type="ECO:0000313" key="7">
    <source>
        <dbReference type="Proteomes" id="UP000431080"/>
    </source>
</evidence>
<dbReference type="Pfam" id="PF13377">
    <property type="entry name" value="Peripla_BP_3"/>
    <property type="match status" value="1"/>
</dbReference>
<dbReference type="Gene3D" id="1.10.260.40">
    <property type="entry name" value="lambda repressor-like DNA-binding domains"/>
    <property type="match status" value="1"/>
</dbReference>
<dbReference type="AlphaFoldDB" id="A0A6I2FBA7"/>
<keyword evidence="1" id="KW-0805">Transcription regulation</keyword>
<evidence type="ECO:0000256" key="4">
    <source>
        <dbReference type="SAM" id="MobiDB-lite"/>
    </source>
</evidence>
<dbReference type="Gene3D" id="3.40.50.2300">
    <property type="match status" value="2"/>
</dbReference>
<dbReference type="GO" id="GO:0003700">
    <property type="term" value="F:DNA-binding transcription factor activity"/>
    <property type="evidence" value="ECO:0007669"/>
    <property type="project" value="TreeGrafter"/>
</dbReference>
<dbReference type="EMBL" id="WJIF01000003">
    <property type="protein sequence ID" value="MRG59726.1"/>
    <property type="molecule type" value="Genomic_DNA"/>
</dbReference>
<gene>
    <name evidence="6" type="ORF">GE115_07580</name>
</gene>
<reference evidence="6 7" key="1">
    <citation type="submission" date="2019-10" db="EMBL/GenBank/DDBJ databases">
        <authorList>
            <person name="Nie G."/>
            <person name="Ming H."/>
            <person name="Yi B."/>
        </authorList>
    </citation>
    <scope>NUCLEOTIDE SEQUENCE [LARGE SCALE GENOMIC DNA]</scope>
    <source>
        <strain evidence="6 7">CFH 90414</strain>
    </source>
</reference>
<evidence type="ECO:0000313" key="6">
    <source>
        <dbReference type="EMBL" id="MRG59726.1"/>
    </source>
</evidence>
<dbReference type="PROSITE" id="PS50932">
    <property type="entry name" value="HTH_LACI_2"/>
    <property type="match status" value="1"/>
</dbReference>
<accession>A0A6I2FBA7</accession>
<keyword evidence="2" id="KW-0238">DNA-binding</keyword>
<dbReference type="Pfam" id="PF00356">
    <property type="entry name" value="LacI"/>
    <property type="match status" value="1"/>
</dbReference>
<dbReference type="Proteomes" id="UP000431080">
    <property type="component" value="Unassembled WGS sequence"/>
</dbReference>
<sequence length="392" mass="41893">MRAGRPRWASSSSTSRFRPTRASCGSPRCSTSRISSPPSTSDHRGRLEQQMTTTRQPGLVSVARHAGVSVGTVSNTINRPHLVAAETKARVRASIAALGYVPNRAAAALRRGSNPIIGLVIPDVMNAFYAAIVDAVVEAADRHRYAVSLCVSHDDPDRERRHFELLAEQRAAGALVVPVDADRSRLAQLRAFGTRLVLVDRRAEEAEGCSVAVDDVLGGYLAVSHLLQGQGNGVTIVNGHPAIPQCHDRREGARDALVEAGRNPDSLIEFVVATMNFAAGVEVARRIVAQDAPRRIFCINDQLALGVIEGLTAQGLRVPEDASVIGYGDLGLGASSRLSTVGQPKHEMGDEAVRKLLDELMDGESHVHTATVFPPHLIVRGTSSHAHDLTVA</sequence>
<evidence type="ECO:0000256" key="2">
    <source>
        <dbReference type="ARBA" id="ARBA00023125"/>
    </source>
</evidence>
<evidence type="ECO:0000256" key="3">
    <source>
        <dbReference type="ARBA" id="ARBA00023163"/>
    </source>
</evidence>
<protein>
    <submittedName>
        <fullName evidence="6">Substrate-binding domain-containing protein</fullName>
    </submittedName>
</protein>
<dbReference type="PANTHER" id="PTHR30146">
    <property type="entry name" value="LACI-RELATED TRANSCRIPTIONAL REPRESSOR"/>
    <property type="match status" value="1"/>
</dbReference>
<dbReference type="InterPro" id="IPR028082">
    <property type="entry name" value="Peripla_BP_I"/>
</dbReference>
<dbReference type="SUPFAM" id="SSF47413">
    <property type="entry name" value="lambda repressor-like DNA-binding domains"/>
    <property type="match status" value="1"/>
</dbReference>
<feature type="domain" description="HTH lacI-type" evidence="5">
    <location>
        <begin position="57"/>
        <end position="111"/>
    </location>
</feature>
<proteinExistence type="predicted"/>
<dbReference type="CDD" id="cd01392">
    <property type="entry name" value="HTH_LacI"/>
    <property type="match status" value="1"/>
</dbReference>
<keyword evidence="7" id="KW-1185">Reference proteome</keyword>
<feature type="region of interest" description="Disordered" evidence="4">
    <location>
        <begin position="1"/>
        <end position="56"/>
    </location>
</feature>
<name>A0A6I2FBA7_9MICO</name>
<dbReference type="InterPro" id="IPR046335">
    <property type="entry name" value="LacI/GalR-like_sensor"/>
</dbReference>
<dbReference type="PANTHER" id="PTHR30146:SF109">
    <property type="entry name" value="HTH-TYPE TRANSCRIPTIONAL REGULATOR GALS"/>
    <property type="match status" value="1"/>
</dbReference>
<evidence type="ECO:0000259" key="5">
    <source>
        <dbReference type="PROSITE" id="PS50932"/>
    </source>
</evidence>
<organism evidence="6 7">
    <name type="scientific">Agromyces agglutinans</name>
    <dbReference type="NCBI Taxonomy" id="2662258"/>
    <lineage>
        <taxon>Bacteria</taxon>
        <taxon>Bacillati</taxon>
        <taxon>Actinomycetota</taxon>
        <taxon>Actinomycetes</taxon>
        <taxon>Micrococcales</taxon>
        <taxon>Microbacteriaceae</taxon>
        <taxon>Agromyces</taxon>
    </lineage>
</organism>
<dbReference type="SMART" id="SM00354">
    <property type="entry name" value="HTH_LACI"/>
    <property type="match status" value="1"/>
</dbReference>
<dbReference type="GO" id="GO:0000976">
    <property type="term" value="F:transcription cis-regulatory region binding"/>
    <property type="evidence" value="ECO:0007669"/>
    <property type="project" value="TreeGrafter"/>
</dbReference>
<dbReference type="InterPro" id="IPR000843">
    <property type="entry name" value="HTH_LacI"/>
</dbReference>
<dbReference type="InterPro" id="IPR010982">
    <property type="entry name" value="Lambda_DNA-bd_dom_sf"/>
</dbReference>
<evidence type="ECO:0000256" key="1">
    <source>
        <dbReference type="ARBA" id="ARBA00023015"/>
    </source>
</evidence>
<keyword evidence="3" id="KW-0804">Transcription</keyword>
<comment type="caution">
    <text evidence="6">The sequence shown here is derived from an EMBL/GenBank/DDBJ whole genome shotgun (WGS) entry which is preliminary data.</text>
</comment>